<evidence type="ECO:0000256" key="1">
    <source>
        <dbReference type="SAM" id="Phobius"/>
    </source>
</evidence>
<feature type="transmembrane region" description="Helical" evidence="1">
    <location>
        <begin position="378"/>
        <end position="396"/>
    </location>
</feature>
<organism evidence="2 3">
    <name type="scientific">Lacticaseibacillus jixianensis</name>
    <dbReference type="NCBI Taxonomy" id="2486012"/>
    <lineage>
        <taxon>Bacteria</taxon>
        <taxon>Bacillati</taxon>
        <taxon>Bacillota</taxon>
        <taxon>Bacilli</taxon>
        <taxon>Lactobacillales</taxon>
        <taxon>Lactobacillaceae</taxon>
        <taxon>Lacticaseibacillus</taxon>
    </lineage>
</organism>
<comment type="caution">
    <text evidence="2">The sequence shown here is derived from an EMBL/GenBank/DDBJ whole genome shotgun (WGS) entry which is preliminary data.</text>
</comment>
<keyword evidence="3" id="KW-1185">Reference proteome</keyword>
<proteinExistence type="predicted"/>
<reference evidence="3" key="1">
    <citation type="journal article" date="2019" name="Int. J. Syst. Evol. Microbiol.">
        <title>The Global Catalogue of Microorganisms (GCM) 10K type strain sequencing project: providing services to taxonomists for standard genome sequencing and annotation.</title>
        <authorList>
            <consortium name="The Broad Institute Genomics Platform"/>
            <consortium name="The Broad Institute Genome Sequencing Center for Infectious Disease"/>
            <person name="Wu L."/>
            <person name="Ma J."/>
        </authorList>
    </citation>
    <scope>NUCLEOTIDE SEQUENCE [LARGE SCALE GENOMIC DNA]</scope>
    <source>
        <strain evidence="3">CCM 8911</strain>
    </source>
</reference>
<protein>
    <recommendedName>
        <fullName evidence="4">Oligosaccharide repeat unit polymerase</fullName>
    </recommendedName>
</protein>
<feature type="transmembrane region" description="Helical" evidence="1">
    <location>
        <begin position="148"/>
        <end position="168"/>
    </location>
</feature>
<feature type="transmembrane region" description="Helical" evidence="1">
    <location>
        <begin position="356"/>
        <end position="372"/>
    </location>
</feature>
<feature type="transmembrane region" description="Helical" evidence="1">
    <location>
        <begin position="20"/>
        <end position="40"/>
    </location>
</feature>
<gene>
    <name evidence="2" type="ORF">ACFQ3L_06200</name>
</gene>
<evidence type="ECO:0000313" key="2">
    <source>
        <dbReference type="EMBL" id="MFD1393162.1"/>
    </source>
</evidence>
<keyword evidence="1" id="KW-0472">Membrane</keyword>
<sequence length="402" mass="45506">MDLLFVFLILENIFEKYIPALGYFDETVALVMLVLFLVKISHKRMAKDYWKIILLGVGFLFIGFLGTFLNHYQTNAVAILKDILAVSKFFIVYLYSSAFMKNNNPRVQKNIIRFSKAYLLTLLFFSILNQFANIGMNSGYRGPIKTFTFLYSHSTFLVASVVILCTVLIAKGIRINSLYLVSGFIVLFFSMRTKAFMYMAATVILAILLRGRYHRVASRTTSTRTRRRLVLAIIIILSAIYYLGRNKLMSYLSWGLMAARPALYIVGFQIAKQSFPFGAGFATFASAISAEYYSPVYSRYGIANVDGISQTTGSDYVSDTYWPYIFGQYGFLGTVLYLSALAYIFKDILKKFQNKYYSLVAALSLFVYVIAGSFVESMFTNATIILVALTLGFYLPRADSNS</sequence>
<keyword evidence="1" id="KW-0812">Transmembrane</keyword>
<dbReference type="Proteomes" id="UP001597249">
    <property type="component" value="Unassembled WGS sequence"/>
</dbReference>
<feature type="transmembrane region" description="Helical" evidence="1">
    <location>
        <begin position="195"/>
        <end position="213"/>
    </location>
</feature>
<feature type="transmembrane region" description="Helical" evidence="1">
    <location>
        <begin position="321"/>
        <end position="344"/>
    </location>
</feature>
<feature type="transmembrane region" description="Helical" evidence="1">
    <location>
        <begin position="52"/>
        <end position="72"/>
    </location>
</feature>
<dbReference type="RefSeq" id="WP_125585970.1">
    <property type="nucleotide sequence ID" value="NZ_JBHTMO010000018.1"/>
</dbReference>
<accession>A0ABW4BAE0</accession>
<feature type="transmembrane region" description="Helical" evidence="1">
    <location>
        <begin position="78"/>
        <end position="96"/>
    </location>
</feature>
<feature type="transmembrane region" description="Helical" evidence="1">
    <location>
        <begin position="225"/>
        <end position="243"/>
    </location>
</feature>
<feature type="transmembrane region" description="Helical" evidence="1">
    <location>
        <begin position="173"/>
        <end position="189"/>
    </location>
</feature>
<dbReference type="EMBL" id="JBHTMO010000018">
    <property type="protein sequence ID" value="MFD1393162.1"/>
    <property type="molecule type" value="Genomic_DNA"/>
</dbReference>
<feature type="transmembrane region" description="Helical" evidence="1">
    <location>
        <begin position="117"/>
        <end position="136"/>
    </location>
</feature>
<evidence type="ECO:0000313" key="3">
    <source>
        <dbReference type="Proteomes" id="UP001597249"/>
    </source>
</evidence>
<name>A0ABW4BAE0_9LACO</name>
<keyword evidence="1" id="KW-1133">Transmembrane helix</keyword>
<evidence type="ECO:0008006" key="4">
    <source>
        <dbReference type="Google" id="ProtNLM"/>
    </source>
</evidence>